<organism evidence="3 4">
    <name type="scientific">Undibacter mobilis</name>
    <dbReference type="NCBI Taxonomy" id="2292256"/>
    <lineage>
        <taxon>Bacteria</taxon>
        <taxon>Pseudomonadati</taxon>
        <taxon>Pseudomonadota</taxon>
        <taxon>Alphaproteobacteria</taxon>
        <taxon>Hyphomicrobiales</taxon>
        <taxon>Nitrobacteraceae</taxon>
        <taxon>Undibacter</taxon>
    </lineage>
</organism>
<dbReference type="InterPro" id="IPR021225">
    <property type="entry name" value="Tlde1_dom"/>
</dbReference>
<feature type="region of interest" description="Disordered" evidence="1">
    <location>
        <begin position="160"/>
        <end position="182"/>
    </location>
</feature>
<reference evidence="4" key="1">
    <citation type="submission" date="2018-08" db="EMBL/GenBank/DDBJ databases">
        <authorList>
            <person name="Kim S.-J."/>
            <person name="Jung G.-Y."/>
        </authorList>
    </citation>
    <scope>NUCLEOTIDE SEQUENCE [LARGE SCALE GENOMIC DNA]</scope>
    <source>
        <strain evidence="4">GY_H</strain>
    </source>
</reference>
<gene>
    <name evidence="3" type="ORF">DXH78_10750</name>
</gene>
<feature type="domain" description="Tlde1" evidence="2">
    <location>
        <begin position="220"/>
        <end position="319"/>
    </location>
</feature>
<accession>A0A371BBL5</accession>
<sequence length="336" mass="36147">MFDARILFARGKAVLEIAGPTIGSVPVLLTRGLARAAVPLSWACLGFATVGAIAATASYLPLHAGRSAVTQPSMRSAVPAAQAHASDFDRRWHEEWTQLVGRLGAPVQERRDDSWLWSATPSPFATRFTRNDASGLTVATPLPLPRPDSTARPAVVAAAPPVNEPRVASLPPQPEPSEPGILDKLFGDPDRAAKAVLAAHPNKALYDIAKRAVYLPDGTKLEAHSGFGAWMDDPESVHLKNVGVTPPNVYAVTFREKPFHGVRALRMKPVGEGKMYGRDGILAHSYLLGEAGASNGCISIREYDKFLKAYEDGQFNQIIVLRSIDEPVPRLLASAQ</sequence>
<evidence type="ECO:0000256" key="1">
    <source>
        <dbReference type="SAM" id="MobiDB-lite"/>
    </source>
</evidence>
<dbReference type="AlphaFoldDB" id="A0A371BBL5"/>
<dbReference type="EMBL" id="QRGO01000001">
    <property type="protein sequence ID" value="RDV04999.1"/>
    <property type="molecule type" value="Genomic_DNA"/>
</dbReference>
<protein>
    <submittedName>
        <fullName evidence="3">DUF2778 domain-containing protein</fullName>
    </submittedName>
</protein>
<evidence type="ECO:0000259" key="2">
    <source>
        <dbReference type="Pfam" id="PF10908"/>
    </source>
</evidence>
<dbReference type="OrthoDB" id="9816088at2"/>
<dbReference type="Proteomes" id="UP000263993">
    <property type="component" value="Unassembled WGS sequence"/>
</dbReference>
<dbReference type="Pfam" id="PF10908">
    <property type="entry name" value="Tlde1_dom"/>
    <property type="match status" value="1"/>
</dbReference>
<proteinExistence type="predicted"/>
<name>A0A371BBL5_9BRAD</name>
<comment type="caution">
    <text evidence="3">The sequence shown here is derived from an EMBL/GenBank/DDBJ whole genome shotgun (WGS) entry which is preliminary data.</text>
</comment>
<keyword evidence="4" id="KW-1185">Reference proteome</keyword>
<evidence type="ECO:0000313" key="4">
    <source>
        <dbReference type="Proteomes" id="UP000263993"/>
    </source>
</evidence>
<evidence type="ECO:0000313" key="3">
    <source>
        <dbReference type="EMBL" id="RDV04999.1"/>
    </source>
</evidence>